<dbReference type="RefSeq" id="WP_068004854.1">
    <property type="nucleotide sequence ID" value="NZ_FOFM01000009.1"/>
</dbReference>
<dbReference type="Pfam" id="PF04828">
    <property type="entry name" value="GFA"/>
    <property type="match status" value="1"/>
</dbReference>
<keyword evidence="4" id="KW-0456">Lyase</keyword>
<feature type="domain" description="CENP-V/GFA" evidence="5">
    <location>
        <begin position="5"/>
        <end position="121"/>
    </location>
</feature>
<evidence type="ECO:0000313" key="6">
    <source>
        <dbReference type="EMBL" id="KZL19894.1"/>
    </source>
</evidence>
<organism evidence="6 7">
    <name type="scientific">Pseudovibrio axinellae</name>
    <dbReference type="NCBI Taxonomy" id="989403"/>
    <lineage>
        <taxon>Bacteria</taxon>
        <taxon>Pseudomonadati</taxon>
        <taxon>Pseudomonadota</taxon>
        <taxon>Alphaproteobacteria</taxon>
        <taxon>Hyphomicrobiales</taxon>
        <taxon>Stappiaceae</taxon>
        <taxon>Pseudovibrio</taxon>
    </lineage>
</organism>
<dbReference type="OrthoDB" id="9807246at2"/>
<keyword evidence="7" id="KW-1185">Reference proteome</keyword>
<dbReference type="InterPro" id="IPR006913">
    <property type="entry name" value="CENP-V/GFA"/>
</dbReference>
<dbReference type="STRING" id="989403.SAMN05421798_10948"/>
<dbReference type="GO" id="GO:0046872">
    <property type="term" value="F:metal ion binding"/>
    <property type="evidence" value="ECO:0007669"/>
    <property type="project" value="UniProtKB-KW"/>
</dbReference>
<keyword evidence="2" id="KW-0479">Metal-binding</keyword>
<dbReference type="Proteomes" id="UP000076577">
    <property type="component" value="Unassembled WGS sequence"/>
</dbReference>
<evidence type="ECO:0000313" key="7">
    <source>
        <dbReference type="Proteomes" id="UP000076577"/>
    </source>
</evidence>
<dbReference type="SUPFAM" id="SSF51316">
    <property type="entry name" value="Mss4-like"/>
    <property type="match status" value="1"/>
</dbReference>
<evidence type="ECO:0000256" key="1">
    <source>
        <dbReference type="ARBA" id="ARBA00005495"/>
    </source>
</evidence>
<evidence type="ECO:0000256" key="3">
    <source>
        <dbReference type="ARBA" id="ARBA00022833"/>
    </source>
</evidence>
<protein>
    <submittedName>
        <fullName evidence="6">Glutathione-dependent formaldehyde-activating enzyme</fullName>
    </submittedName>
</protein>
<dbReference type="PANTHER" id="PTHR33337">
    <property type="entry name" value="GFA DOMAIN-CONTAINING PROTEIN"/>
    <property type="match status" value="1"/>
</dbReference>
<evidence type="ECO:0000259" key="5">
    <source>
        <dbReference type="PROSITE" id="PS51891"/>
    </source>
</evidence>
<name>A0A165ZH39_9HYPH</name>
<accession>A0A165ZH39</accession>
<dbReference type="Gene3D" id="3.90.1590.10">
    <property type="entry name" value="glutathione-dependent formaldehyde- activating enzyme (gfa)"/>
    <property type="match status" value="1"/>
</dbReference>
<dbReference type="AlphaFoldDB" id="A0A165ZH39"/>
<proteinExistence type="inferred from homology"/>
<dbReference type="PROSITE" id="PS51891">
    <property type="entry name" value="CENP_V_GFA"/>
    <property type="match status" value="1"/>
</dbReference>
<dbReference type="PATRIC" id="fig|989403.3.peg.1826"/>
<comment type="similarity">
    <text evidence="1">Belongs to the Gfa family.</text>
</comment>
<evidence type="ECO:0000256" key="2">
    <source>
        <dbReference type="ARBA" id="ARBA00022723"/>
    </source>
</evidence>
<dbReference type="PANTHER" id="PTHR33337:SF40">
    <property type="entry name" value="CENP-V_GFA DOMAIN-CONTAINING PROTEIN-RELATED"/>
    <property type="match status" value="1"/>
</dbReference>
<comment type="caution">
    <text evidence="6">The sequence shown here is derived from an EMBL/GenBank/DDBJ whole genome shotgun (WGS) entry which is preliminary data.</text>
</comment>
<dbReference type="EMBL" id="LMCB01000012">
    <property type="protein sequence ID" value="KZL19894.1"/>
    <property type="molecule type" value="Genomic_DNA"/>
</dbReference>
<gene>
    <name evidence="6" type="ORF">PsAD2_01716</name>
</gene>
<dbReference type="InterPro" id="IPR011057">
    <property type="entry name" value="Mss4-like_sf"/>
</dbReference>
<sequence>MTTAHTGSCLCGTVQFEVQGTFKKFFFCHCSHCRKGSGSAHGSNLFSFDAEFSFSRGAGAVKSYNVPSTQHKRSFCESCGSPVPTYDHENSFLVVPAGSLDTPVKTEPSAHIFHASRANWDDKLEAAPHFDELPEKV</sequence>
<keyword evidence="3" id="KW-0862">Zinc</keyword>
<reference evidence="6 7" key="1">
    <citation type="journal article" date="2016" name="Front. Microbiol.">
        <title>Comparative Genomic Analysis Reveals a Diverse Repertoire of Genes Involved in Prokaryote-Eukaryote Interactions within the Pseudovibrio Genus.</title>
        <authorList>
            <person name="Romano S."/>
            <person name="Fernandez-Guerra A."/>
            <person name="Reen F.J."/>
            <person name="Glockner F.O."/>
            <person name="Crowley S.P."/>
            <person name="O'Sullivan O."/>
            <person name="Cotter P.D."/>
            <person name="Adams C."/>
            <person name="Dobson A.D."/>
            <person name="O'Gara F."/>
        </authorList>
    </citation>
    <scope>NUCLEOTIDE SEQUENCE [LARGE SCALE GENOMIC DNA]</scope>
    <source>
        <strain evidence="6 7">Ad2</strain>
    </source>
</reference>
<dbReference type="GO" id="GO:0016846">
    <property type="term" value="F:carbon-sulfur lyase activity"/>
    <property type="evidence" value="ECO:0007669"/>
    <property type="project" value="InterPro"/>
</dbReference>
<evidence type="ECO:0000256" key="4">
    <source>
        <dbReference type="ARBA" id="ARBA00023239"/>
    </source>
</evidence>